<keyword evidence="20" id="KW-1185">Reference proteome</keyword>
<evidence type="ECO:0000256" key="1">
    <source>
        <dbReference type="ARBA" id="ARBA00004571"/>
    </source>
</evidence>
<accession>A0ABV5HRV4</accession>
<keyword evidence="6" id="KW-0812">Transmembrane</keyword>
<dbReference type="Pfam" id="PF10531">
    <property type="entry name" value="SLBB"/>
    <property type="match status" value="3"/>
</dbReference>
<dbReference type="PANTHER" id="PTHR33619">
    <property type="entry name" value="POLYSACCHARIDE EXPORT PROTEIN GFCE-RELATED"/>
    <property type="match status" value="1"/>
</dbReference>
<dbReference type="InterPro" id="IPR003715">
    <property type="entry name" value="Poly_export_N"/>
</dbReference>
<evidence type="ECO:0000313" key="20">
    <source>
        <dbReference type="Proteomes" id="UP001589645"/>
    </source>
</evidence>
<feature type="chain" id="PRO_5045061063" evidence="15">
    <location>
        <begin position="27"/>
        <end position="870"/>
    </location>
</feature>
<dbReference type="Proteomes" id="UP001589645">
    <property type="component" value="Unassembled WGS sequence"/>
</dbReference>
<keyword evidence="7 15" id="KW-0732">Signal</keyword>
<evidence type="ECO:0000256" key="15">
    <source>
        <dbReference type="SAM" id="SignalP"/>
    </source>
</evidence>
<evidence type="ECO:0000256" key="10">
    <source>
        <dbReference type="ARBA" id="ARBA00023114"/>
    </source>
</evidence>
<proteinExistence type="inferred from homology"/>
<feature type="domain" description="Soluble ligand binding" evidence="17">
    <location>
        <begin position="540"/>
        <end position="583"/>
    </location>
</feature>
<evidence type="ECO:0000256" key="12">
    <source>
        <dbReference type="ARBA" id="ARBA00023139"/>
    </source>
</evidence>
<dbReference type="PANTHER" id="PTHR33619:SF3">
    <property type="entry name" value="POLYSACCHARIDE EXPORT PROTEIN GFCE-RELATED"/>
    <property type="match status" value="1"/>
</dbReference>
<keyword evidence="9" id="KW-0406">Ion transport</keyword>
<evidence type="ECO:0000256" key="11">
    <source>
        <dbReference type="ARBA" id="ARBA00023136"/>
    </source>
</evidence>
<keyword evidence="13" id="KW-0998">Cell outer membrane</keyword>
<comment type="similarity">
    <text evidence="2">Belongs to the BexD/CtrA/VexA family.</text>
</comment>
<evidence type="ECO:0000256" key="4">
    <source>
        <dbReference type="ARBA" id="ARBA00022452"/>
    </source>
</evidence>
<keyword evidence="5" id="KW-0762">Sugar transport</keyword>
<keyword evidence="4" id="KW-1134">Transmembrane beta strand</keyword>
<evidence type="ECO:0000256" key="8">
    <source>
        <dbReference type="ARBA" id="ARBA00023047"/>
    </source>
</evidence>
<evidence type="ECO:0000256" key="3">
    <source>
        <dbReference type="ARBA" id="ARBA00022448"/>
    </source>
</evidence>
<evidence type="ECO:0000313" key="19">
    <source>
        <dbReference type="EMBL" id="MFB9136452.1"/>
    </source>
</evidence>
<feature type="domain" description="SLBB" evidence="18">
    <location>
        <begin position="199"/>
        <end position="276"/>
    </location>
</feature>
<dbReference type="InterPro" id="IPR019554">
    <property type="entry name" value="Soluble_ligand-bd"/>
</dbReference>
<dbReference type="InterPro" id="IPR054765">
    <property type="entry name" value="SLBB_dom"/>
</dbReference>
<evidence type="ECO:0000256" key="6">
    <source>
        <dbReference type="ARBA" id="ARBA00022692"/>
    </source>
</evidence>
<comment type="caution">
    <text evidence="19">The sequence shown here is derived from an EMBL/GenBank/DDBJ whole genome shotgun (WGS) entry which is preliminary data.</text>
</comment>
<dbReference type="Pfam" id="PF02563">
    <property type="entry name" value="Poly_export"/>
    <property type="match status" value="1"/>
</dbReference>
<dbReference type="EMBL" id="JBHMEP010000005">
    <property type="protein sequence ID" value="MFB9136452.1"/>
    <property type="molecule type" value="Genomic_DNA"/>
</dbReference>
<keyword evidence="12" id="KW-0564">Palmitate</keyword>
<dbReference type="Gene3D" id="3.10.560.10">
    <property type="entry name" value="Outer membrane lipoprotein wza domain like"/>
    <property type="match status" value="6"/>
</dbReference>
<evidence type="ECO:0000256" key="2">
    <source>
        <dbReference type="ARBA" id="ARBA00009450"/>
    </source>
</evidence>
<keyword evidence="14" id="KW-0449">Lipoprotein</keyword>
<evidence type="ECO:0000259" key="16">
    <source>
        <dbReference type="Pfam" id="PF02563"/>
    </source>
</evidence>
<keyword evidence="3" id="KW-0813">Transport</keyword>
<evidence type="ECO:0000256" key="7">
    <source>
        <dbReference type="ARBA" id="ARBA00022729"/>
    </source>
</evidence>
<comment type="subcellular location">
    <subcellularLocation>
        <location evidence="1">Cell outer membrane</location>
        <topology evidence="1">Multi-pass membrane protein</topology>
    </subcellularLocation>
</comment>
<feature type="signal peptide" evidence="15">
    <location>
        <begin position="1"/>
        <end position="26"/>
    </location>
</feature>
<organism evidence="19 20">
    <name type="scientific">Vibrio olivae</name>
    <dbReference type="NCBI Taxonomy" id="1243002"/>
    <lineage>
        <taxon>Bacteria</taxon>
        <taxon>Pseudomonadati</taxon>
        <taxon>Pseudomonadota</taxon>
        <taxon>Gammaproteobacteria</taxon>
        <taxon>Vibrionales</taxon>
        <taxon>Vibrionaceae</taxon>
        <taxon>Vibrio</taxon>
    </lineage>
</organism>
<feature type="domain" description="Soluble ligand binding" evidence="17">
    <location>
        <begin position="635"/>
        <end position="670"/>
    </location>
</feature>
<evidence type="ECO:0000259" key="18">
    <source>
        <dbReference type="Pfam" id="PF22461"/>
    </source>
</evidence>
<evidence type="ECO:0000256" key="9">
    <source>
        <dbReference type="ARBA" id="ARBA00023065"/>
    </source>
</evidence>
<evidence type="ECO:0000256" key="14">
    <source>
        <dbReference type="ARBA" id="ARBA00023288"/>
    </source>
</evidence>
<protein>
    <submittedName>
        <fullName evidence="19">SLBB domain-containing protein</fullName>
    </submittedName>
</protein>
<dbReference type="Pfam" id="PF22461">
    <property type="entry name" value="SLBB_2"/>
    <property type="match status" value="2"/>
</dbReference>
<reference evidence="19 20" key="1">
    <citation type="submission" date="2024-09" db="EMBL/GenBank/DDBJ databases">
        <authorList>
            <person name="Sun Q."/>
            <person name="Mori K."/>
        </authorList>
    </citation>
    <scope>NUCLEOTIDE SEQUENCE [LARGE SCALE GENOMIC DNA]</scope>
    <source>
        <strain evidence="19 20">CECT 8064</strain>
    </source>
</reference>
<evidence type="ECO:0000259" key="17">
    <source>
        <dbReference type="Pfam" id="PF10531"/>
    </source>
</evidence>
<keyword evidence="8" id="KW-0625">Polysaccharide transport</keyword>
<dbReference type="RefSeq" id="WP_390194561.1">
    <property type="nucleotide sequence ID" value="NZ_JBHMEP010000005.1"/>
</dbReference>
<keyword evidence="11" id="KW-0472">Membrane</keyword>
<gene>
    <name evidence="19" type="ORF">ACFFUV_15880</name>
</gene>
<name>A0ABV5HRV4_9VIBR</name>
<keyword evidence="10" id="KW-0626">Porin</keyword>
<feature type="domain" description="Polysaccharide export protein N-terminal" evidence="16">
    <location>
        <begin position="119"/>
        <end position="191"/>
    </location>
</feature>
<sequence>MPSLIRKVARYSAILSFLITGHFAHAATPTAAQVAQFQSLSPSQQQAVAQQLGVDMSASSTSLEAPAEVEPVKAPKRATTKVRIAQGSGVSDSASVPWFGYDLFAGKARDFSAIDNMPVPLDYVIGPGDEIQVMLFGKTEKNYRLKVDREGKITFPELGPEYVAGKSFEEVRQHIKGLVKRKVIGVETEVSLGSLRAMQVFVAGDVEQPGAYNVNGITTISQLLTASGGIKHTGSLRAIQLKRRGKVVSEFDVYDMLLNGDASQDVRLMAGDTLFVPLKTNDVVVRGHVLRPAHYELNQHKTIKTLIEYAGGTQANAFLSQVNVVRYTPEGKTQITLDLTKPQNWDFELHNGDQVTILAMSDRLNQAVALRGEVVRQGAYNFKRGMRITDLVSNARRDLKQTADLEYALVVRENPLSGHIRVIQFNLSSAIQHPQSSDDIALQEGDQVFVFDNGIDSHYWYQRQSNGKVSANNIAPKQVEVLDRETGAMVTRESEPVGSEDMEQVAKAEVVKQSSRAVLLKPIIERIKAQASIHDPAKLIEITGAVKFPGVYPLAQNSTFASVIDAAGGLTEQAYLYKAELSRYQKTRDSFNVLHQSFSPQQVLAGQSALNIEPQDNIIIKTQPDWQKGNTIELQGEVVFPGTYAFQRGETLSDVITRAGGLTSFAYPQGAVFSRDSLKRQEQERLKMLNLKLKQEIGSLALRRQTANASYTSSPNEAMAVANQLAKAEAVGRLVIDLPDALAQDPTADLMLEKGDKLYIPAKRPVVSVMGEVQFASNHTFDQAMSVEDYISAAGGTKKQADVDRIYVVRADGSVYLPNNSFWFSRQSTPLEPGDTIIVPIDTDYLDGLSTLTSATQILYQIGVAWSAIK</sequence>
<feature type="domain" description="SLBB" evidence="18">
    <location>
        <begin position="767"/>
        <end position="839"/>
    </location>
</feature>
<evidence type="ECO:0000256" key="5">
    <source>
        <dbReference type="ARBA" id="ARBA00022597"/>
    </source>
</evidence>
<dbReference type="InterPro" id="IPR049712">
    <property type="entry name" value="Poly_export"/>
</dbReference>
<evidence type="ECO:0000256" key="13">
    <source>
        <dbReference type="ARBA" id="ARBA00023237"/>
    </source>
</evidence>
<feature type="domain" description="Soluble ligand binding" evidence="17">
    <location>
        <begin position="285"/>
        <end position="332"/>
    </location>
</feature>